<proteinExistence type="predicted"/>
<dbReference type="Proteomes" id="UP000028006">
    <property type="component" value="Unassembled WGS sequence"/>
</dbReference>
<feature type="compositionally biased region" description="Basic and acidic residues" evidence="2">
    <location>
        <begin position="8"/>
        <end position="27"/>
    </location>
</feature>
<sequence length="548" mass="61824">MVRFQVSRVEENPDVHQEIHTAAHNSDDGFADQSSSDSEDEEPQSSRTLGRYAGLEFLRLRQWAARENLQNRHADSRAVSDDEDNDLSSEHWTITVGVGHRRPCMPRDGFGEELRRRNCKSRTVEHQSDEESSGYSTGIDSDADEENDLSQPLLLEGEESDISQGLPEVSEQELQNTSEPSEDTDDEELMALSHLISEQLREITEALDRLEANNQGQTRDVIDELEEGALRHFFSERVGQDSDVINELEPEVLTRLFTPSVGRHARAVAQEGGVLDPTDRSTFVILFDRVMDSFLDTYRFHIPQVRLNLLNMAMNNHRVDPYSVDNVHLLHREVIRMLKDLAERSRIGNESQILIGEESEFQEHSETIGLMMTLLEDSVFRTEEFELKKKLKKDLQGFGNPGEEALYRVQAGLRVGGGPSVPGAASAILTGYLGATRHDWYVTTDTAKLLFQIKKGVIVGADFSLDTISGAVKAAFRGGVFAGEIDGKLFNNVNDFIQHSWHKYDSMLQFLIFEGEQEMAGWHKSRLLLQLRIQALRDSIIATAAGWR</sequence>
<dbReference type="AlphaFoldDB" id="A0A081NAU4"/>
<comment type="caution">
    <text evidence="3">The sequence shown here is derived from an EMBL/GenBank/DDBJ whole genome shotgun (WGS) entry which is preliminary data.</text>
</comment>
<gene>
    <name evidence="3" type="ORF">GZ77_02840</name>
</gene>
<protein>
    <submittedName>
        <fullName evidence="3">Uncharacterized protein</fullName>
    </submittedName>
</protein>
<evidence type="ECO:0000313" key="3">
    <source>
        <dbReference type="EMBL" id="KEQ15567.1"/>
    </source>
</evidence>
<dbReference type="EMBL" id="JOKG01000001">
    <property type="protein sequence ID" value="KEQ15567.1"/>
    <property type="molecule type" value="Genomic_DNA"/>
</dbReference>
<keyword evidence="1" id="KW-0175">Coiled coil</keyword>
<name>A0A081NAU4_9GAMM</name>
<evidence type="ECO:0000256" key="1">
    <source>
        <dbReference type="SAM" id="Coils"/>
    </source>
</evidence>
<feature type="compositionally biased region" description="Basic and acidic residues" evidence="2">
    <location>
        <begin position="109"/>
        <end position="129"/>
    </location>
</feature>
<reference evidence="3 4" key="1">
    <citation type="submission" date="2014-06" db="EMBL/GenBank/DDBJ databases">
        <title>Whole Genome Sequences of Three Symbiotic Endozoicomonas Bacteria.</title>
        <authorList>
            <person name="Neave M.J."/>
            <person name="Apprill A."/>
            <person name="Voolstra C.R."/>
        </authorList>
    </citation>
    <scope>NUCLEOTIDE SEQUENCE [LARGE SCALE GENOMIC DNA]</scope>
    <source>
        <strain evidence="3 4">LMG 24815</strain>
    </source>
</reference>
<evidence type="ECO:0000313" key="4">
    <source>
        <dbReference type="Proteomes" id="UP000028006"/>
    </source>
</evidence>
<feature type="region of interest" description="Disordered" evidence="2">
    <location>
        <begin position="1"/>
        <end position="51"/>
    </location>
</feature>
<dbReference type="RefSeq" id="WP_034872852.1">
    <property type="nucleotide sequence ID" value="NZ_JOKG01000001.1"/>
</dbReference>
<feature type="coiled-coil region" evidence="1">
    <location>
        <begin position="193"/>
        <end position="227"/>
    </location>
</feature>
<evidence type="ECO:0000256" key="2">
    <source>
        <dbReference type="SAM" id="MobiDB-lite"/>
    </source>
</evidence>
<keyword evidence="4" id="KW-1185">Reference proteome</keyword>
<feature type="region of interest" description="Disordered" evidence="2">
    <location>
        <begin position="164"/>
        <end position="185"/>
    </location>
</feature>
<accession>A0A081NAU4</accession>
<feature type="region of interest" description="Disordered" evidence="2">
    <location>
        <begin position="107"/>
        <end position="146"/>
    </location>
</feature>
<organism evidence="3 4">
    <name type="scientific">Endozoicomonas montiporae</name>
    <dbReference type="NCBI Taxonomy" id="1027273"/>
    <lineage>
        <taxon>Bacteria</taxon>
        <taxon>Pseudomonadati</taxon>
        <taxon>Pseudomonadota</taxon>
        <taxon>Gammaproteobacteria</taxon>
        <taxon>Oceanospirillales</taxon>
        <taxon>Endozoicomonadaceae</taxon>
        <taxon>Endozoicomonas</taxon>
    </lineage>
</organism>